<dbReference type="GO" id="GO:0005546">
    <property type="term" value="F:phosphatidylinositol-4,5-bisphosphate binding"/>
    <property type="evidence" value="ECO:0007669"/>
    <property type="project" value="TreeGrafter"/>
</dbReference>
<evidence type="ECO:0000256" key="1">
    <source>
        <dbReference type="ARBA" id="ARBA00022737"/>
    </source>
</evidence>
<dbReference type="InterPro" id="IPR029006">
    <property type="entry name" value="ADF-H/Gelsolin-like_dom_sf"/>
</dbReference>
<evidence type="ECO:0000313" key="3">
    <source>
        <dbReference type="EMBL" id="RZC38446.1"/>
    </source>
</evidence>
<dbReference type="GO" id="GO:0051014">
    <property type="term" value="P:actin filament severing"/>
    <property type="evidence" value="ECO:0007669"/>
    <property type="project" value="TreeGrafter"/>
</dbReference>
<protein>
    <submittedName>
        <fullName evidence="3">Gelsolin</fullName>
    </submittedName>
</protein>
<dbReference type="PANTHER" id="PTHR11977">
    <property type="entry name" value="VILLIN"/>
    <property type="match status" value="1"/>
</dbReference>
<dbReference type="GO" id="GO:0008154">
    <property type="term" value="P:actin polymerization or depolymerization"/>
    <property type="evidence" value="ECO:0007669"/>
    <property type="project" value="TreeGrafter"/>
</dbReference>
<feature type="domain" description="Gelsolin-like" evidence="2">
    <location>
        <begin position="2"/>
        <end position="84"/>
    </location>
</feature>
<feature type="domain" description="Gelsolin-like" evidence="2">
    <location>
        <begin position="364"/>
        <end position="437"/>
    </location>
</feature>
<evidence type="ECO:0000259" key="2">
    <source>
        <dbReference type="Pfam" id="PF00626"/>
    </source>
</evidence>
<dbReference type="STRING" id="1661398.A0A482W0A2"/>
<dbReference type="PANTHER" id="PTHR11977:SF123">
    <property type="entry name" value="GELSOLIN"/>
    <property type="match status" value="1"/>
</dbReference>
<dbReference type="GO" id="GO:0051016">
    <property type="term" value="P:barbed-end actin filament capping"/>
    <property type="evidence" value="ECO:0007669"/>
    <property type="project" value="TreeGrafter"/>
</dbReference>
<feature type="non-terminal residue" evidence="3">
    <location>
        <position position="1"/>
    </location>
</feature>
<dbReference type="Pfam" id="PF00626">
    <property type="entry name" value="Gelsolin"/>
    <property type="match status" value="4"/>
</dbReference>
<keyword evidence="1" id="KW-0677">Repeat</keyword>
<comment type="caution">
    <text evidence="3">The sequence shown here is derived from an EMBL/GenBank/DDBJ whole genome shotgun (WGS) entry which is preliminary data.</text>
</comment>
<reference evidence="3 4" key="1">
    <citation type="submission" date="2017-03" db="EMBL/GenBank/DDBJ databases">
        <title>Genome of the blue death feigning beetle - Asbolus verrucosus.</title>
        <authorList>
            <person name="Rider S.D."/>
        </authorList>
    </citation>
    <scope>NUCLEOTIDE SEQUENCE [LARGE SCALE GENOMIC DNA]</scope>
    <source>
        <strain evidence="3">Butters</strain>
        <tissue evidence="3">Head and leg muscle</tissue>
    </source>
</reference>
<dbReference type="PRINTS" id="PR00597">
    <property type="entry name" value="GELSOLIN"/>
</dbReference>
<organism evidence="3 4">
    <name type="scientific">Asbolus verrucosus</name>
    <name type="common">Desert ironclad beetle</name>
    <dbReference type="NCBI Taxonomy" id="1661398"/>
    <lineage>
        <taxon>Eukaryota</taxon>
        <taxon>Metazoa</taxon>
        <taxon>Ecdysozoa</taxon>
        <taxon>Arthropoda</taxon>
        <taxon>Hexapoda</taxon>
        <taxon>Insecta</taxon>
        <taxon>Pterygota</taxon>
        <taxon>Neoptera</taxon>
        <taxon>Endopterygota</taxon>
        <taxon>Coleoptera</taxon>
        <taxon>Polyphaga</taxon>
        <taxon>Cucujiformia</taxon>
        <taxon>Tenebrionidae</taxon>
        <taxon>Pimeliinae</taxon>
        <taxon>Asbolus</taxon>
    </lineage>
</organism>
<sequence length="469" mass="52824">NFKPVAYPQNDYGKFYTGDSYLVLNTKINKRGEKTWDIHFWLGSQTSQDEAGSAAIFAVQLDDQLGGVPVQYRETQEHESQLFLSYFKNGVRYLPGGIASGFKHVDPNAFEKRLFQVKGSRNIRVKQVDPVVSAMNRGDCFILDVGRDIYIYVGAKSKRVERLKAISAANQIRDQDHAGKAKVHIIDEYSPDHDFAEFFSALGSGSASSVPDESSGGDDAQFESSQERSVALYRVSDASGSLKVDMVAQKPLQQSLLDGEDCFILDTTDSNIFVWVGKKCTNKEKQESMTKAQNFLTSKKYPAWTQVQRIVEGAEPTAFTQYFQSWRSRGELHSRLVRSPSTEKIAPFDPRLFHAEIKGRSSKFEVEEVIDFQQEDLNDDDVMLLDVGKELYIWIGNGATVREKAKASDLAKLHLQKYGREDAVVTTITQGHEPASFQSIFPTWDPDFWDALPSYDDIKAKIEEENNAL</sequence>
<dbReference type="InterPro" id="IPR007123">
    <property type="entry name" value="Gelsolin-like_dom"/>
</dbReference>
<dbReference type="GO" id="GO:0051015">
    <property type="term" value="F:actin filament binding"/>
    <property type="evidence" value="ECO:0007669"/>
    <property type="project" value="InterPro"/>
</dbReference>
<dbReference type="OrthoDB" id="6375767at2759"/>
<gene>
    <name evidence="3" type="ORF">BDFB_000996</name>
</gene>
<dbReference type="GO" id="GO:0015629">
    <property type="term" value="C:actin cytoskeleton"/>
    <property type="evidence" value="ECO:0007669"/>
    <property type="project" value="TreeGrafter"/>
</dbReference>
<name>A0A482W0A2_ASBVE</name>
<dbReference type="EMBL" id="QDEB01043261">
    <property type="protein sequence ID" value="RZC38446.1"/>
    <property type="molecule type" value="Genomic_DNA"/>
</dbReference>
<dbReference type="GO" id="GO:0005737">
    <property type="term" value="C:cytoplasm"/>
    <property type="evidence" value="ECO:0007669"/>
    <property type="project" value="TreeGrafter"/>
</dbReference>
<dbReference type="CDD" id="cd11289">
    <property type="entry name" value="gelsolin_S2_like"/>
    <property type="match status" value="1"/>
</dbReference>
<dbReference type="Proteomes" id="UP000292052">
    <property type="component" value="Unassembled WGS sequence"/>
</dbReference>
<dbReference type="CDD" id="cd11292">
    <property type="entry name" value="gelsolin_S3_like"/>
    <property type="match status" value="1"/>
</dbReference>
<proteinExistence type="predicted"/>
<feature type="domain" description="Gelsolin-like" evidence="2">
    <location>
        <begin position="122"/>
        <end position="188"/>
    </location>
</feature>
<dbReference type="AlphaFoldDB" id="A0A482W0A2"/>
<dbReference type="InterPro" id="IPR007122">
    <property type="entry name" value="Villin/Gelsolin"/>
</dbReference>
<dbReference type="SUPFAM" id="SSF55753">
    <property type="entry name" value="Actin depolymerizing proteins"/>
    <property type="match status" value="4"/>
</dbReference>
<dbReference type="Gene3D" id="3.40.20.10">
    <property type="entry name" value="Severin"/>
    <property type="match status" value="4"/>
</dbReference>
<keyword evidence="4" id="KW-1185">Reference proteome</keyword>
<evidence type="ECO:0000313" key="4">
    <source>
        <dbReference type="Proteomes" id="UP000292052"/>
    </source>
</evidence>
<accession>A0A482W0A2</accession>
<dbReference type="SMART" id="SM00262">
    <property type="entry name" value="GEL"/>
    <property type="match status" value="4"/>
</dbReference>
<feature type="domain" description="Gelsolin-like" evidence="2">
    <location>
        <begin position="244"/>
        <end position="319"/>
    </location>
</feature>
<dbReference type="CDD" id="cd11290">
    <property type="entry name" value="gelsolin_S1_like"/>
    <property type="match status" value="1"/>
</dbReference>